<evidence type="ECO:0008006" key="5">
    <source>
        <dbReference type="Google" id="ProtNLM"/>
    </source>
</evidence>
<dbReference type="Proteomes" id="UP000003835">
    <property type="component" value="Unassembled WGS sequence"/>
</dbReference>
<name>B4W333_9CYAN</name>
<feature type="domain" description="DUF4140" evidence="2">
    <location>
        <begin position="12"/>
        <end position="111"/>
    </location>
</feature>
<dbReference type="Pfam" id="PF13600">
    <property type="entry name" value="DUF4140"/>
    <property type="match status" value="1"/>
</dbReference>
<feature type="domain" description="DUF4139" evidence="1">
    <location>
        <begin position="203"/>
        <end position="529"/>
    </location>
</feature>
<sequence>MNKTVDTEICNVTVYDNQALVTRRGVVQLTGEERELVIANLPVTLLSESVQVSSTGHAGGRLLEVRTEKSSTREATHPKVSQLSEEIGQLEDQRRQGQDMLTLLNLQRNFIKNLGNQYLERLTKSQNPEPLNLTQIGELLDFVGERWQNLSGAIAQQDQEQKQVNTQLQAVRGQFQQLSTPQIHDSFNIIVTLEPVGAGELAMEVSYRVKGASWEPVYDVHWQDSQQTARLSYLAQITQNTGEDWLGVALTLSTAQPGVGRQIPPITPWYIDLQQPSALANRTTTNPKEHNAPRPTLVNMPFAGIAPEPEPTIDDELERLRAQKELEESPGQKGIVTFTLDSKATIPSDGVSHKVAIFHRDDYPCRAEYVAMSRQLNFAYLKATVMNPLNGVTLLPGQITIFRDNTFIGTSKIPNIAPGQEFQIDLGVDDGLKIERYLVERQMDKKLIGNQQREAVTYGYRLTVANLREQDVQVKVMEQLPVSCHSQLKVRLTDANPHLEIGELGVLEWWLTLPSLSCQELSYQFTVEYLPEFRVIGLDV</sequence>
<dbReference type="HOGENOM" id="CLU_010457_2_0_3"/>
<evidence type="ECO:0000313" key="4">
    <source>
        <dbReference type="Proteomes" id="UP000003835"/>
    </source>
</evidence>
<evidence type="ECO:0000313" key="3">
    <source>
        <dbReference type="EMBL" id="EDX71389.1"/>
    </source>
</evidence>
<protein>
    <recommendedName>
        <fullName evidence="5">Mucoidy inhibitor MuiA family protein</fullName>
    </recommendedName>
</protein>
<proteinExistence type="predicted"/>
<dbReference type="Pfam" id="PF13598">
    <property type="entry name" value="DUF4139"/>
    <property type="match status" value="1"/>
</dbReference>
<dbReference type="InterPro" id="IPR037291">
    <property type="entry name" value="DUF4139"/>
</dbReference>
<evidence type="ECO:0000259" key="1">
    <source>
        <dbReference type="Pfam" id="PF13598"/>
    </source>
</evidence>
<reference evidence="3 4" key="1">
    <citation type="submission" date="2008-07" db="EMBL/GenBank/DDBJ databases">
        <authorList>
            <person name="Tandeau de Marsac N."/>
            <person name="Ferriera S."/>
            <person name="Johnson J."/>
            <person name="Kravitz S."/>
            <person name="Beeson K."/>
            <person name="Sutton G."/>
            <person name="Rogers Y.-H."/>
            <person name="Friedman R."/>
            <person name="Frazier M."/>
            <person name="Venter J.C."/>
        </authorList>
    </citation>
    <scope>NUCLEOTIDE SEQUENCE [LARGE SCALE GENOMIC DNA]</scope>
    <source>
        <strain evidence="3 4">PCC 7420</strain>
    </source>
</reference>
<evidence type="ECO:0000259" key="2">
    <source>
        <dbReference type="Pfam" id="PF13600"/>
    </source>
</evidence>
<dbReference type="PANTHER" id="PTHR31005">
    <property type="entry name" value="DUF4139 DOMAIN-CONTAINING PROTEIN"/>
    <property type="match status" value="1"/>
</dbReference>
<dbReference type="eggNOG" id="COG5316">
    <property type="taxonomic scope" value="Bacteria"/>
</dbReference>
<dbReference type="OrthoDB" id="580912at2"/>
<dbReference type="NCBIfam" id="TIGR02231">
    <property type="entry name" value="mucoidy inhibitor MuiA family protein"/>
    <property type="match status" value="1"/>
</dbReference>
<gene>
    <name evidence="3" type="ORF">MC7420_1603</name>
</gene>
<accession>B4W333</accession>
<dbReference type="PANTHER" id="PTHR31005:SF8">
    <property type="entry name" value="DUF4139 DOMAIN-CONTAINING PROTEIN"/>
    <property type="match status" value="1"/>
</dbReference>
<dbReference type="InterPro" id="IPR011935">
    <property type="entry name" value="CHP02231"/>
</dbReference>
<dbReference type="RefSeq" id="WP_006105741.1">
    <property type="nucleotide sequence ID" value="NZ_DS989873.1"/>
</dbReference>
<dbReference type="EMBL" id="DS989873">
    <property type="protein sequence ID" value="EDX71389.1"/>
    <property type="molecule type" value="Genomic_DNA"/>
</dbReference>
<dbReference type="STRING" id="118168.MC7420_1603"/>
<organism evidence="3 4">
    <name type="scientific">Coleofasciculus chthonoplastes PCC 7420</name>
    <dbReference type="NCBI Taxonomy" id="118168"/>
    <lineage>
        <taxon>Bacteria</taxon>
        <taxon>Bacillati</taxon>
        <taxon>Cyanobacteriota</taxon>
        <taxon>Cyanophyceae</taxon>
        <taxon>Coleofasciculales</taxon>
        <taxon>Coleofasciculaceae</taxon>
        <taxon>Coleofasciculus</taxon>
    </lineage>
</organism>
<dbReference type="InterPro" id="IPR025554">
    <property type="entry name" value="DUF4140"/>
</dbReference>
<keyword evidence="4" id="KW-1185">Reference proteome</keyword>
<dbReference type="AlphaFoldDB" id="B4W333"/>